<accession>A0A8J2V4C0</accession>
<dbReference type="Pfam" id="PF00664">
    <property type="entry name" value="ABC_membrane"/>
    <property type="match status" value="1"/>
</dbReference>
<dbReference type="PANTHER" id="PTHR43394:SF1">
    <property type="entry name" value="ATP-BINDING CASSETTE SUB-FAMILY B MEMBER 10, MITOCHONDRIAL"/>
    <property type="match status" value="1"/>
</dbReference>
<dbReference type="InterPro" id="IPR039421">
    <property type="entry name" value="Type_1_exporter"/>
</dbReference>
<feature type="domain" description="ABC transporter" evidence="9">
    <location>
        <begin position="362"/>
        <end position="601"/>
    </location>
</feature>
<proteinExistence type="predicted"/>
<dbReference type="GO" id="GO:0005886">
    <property type="term" value="C:plasma membrane"/>
    <property type="evidence" value="ECO:0007669"/>
    <property type="project" value="UniProtKB-SubCell"/>
</dbReference>
<dbReference type="InterPro" id="IPR011527">
    <property type="entry name" value="ABC1_TM_dom"/>
</dbReference>
<dbReference type="PROSITE" id="PS00211">
    <property type="entry name" value="ABC_TRANSPORTER_1"/>
    <property type="match status" value="1"/>
</dbReference>
<dbReference type="InterPro" id="IPR036640">
    <property type="entry name" value="ABC1_TM_sf"/>
</dbReference>
<evidence type="ECO:0000313" key="11">
    <source>
        <dbReference type="EMBL" id="GGD01235.1"/>
    </source>
</evidence>
<feature type="transmembrane region" description="Helical" evidence="8">
    <location>
        <begin position="266"/>
        <end position="285"/>
    </location>
</feature>
<dbReference type="EMBL" id="BMGH01000001">
    <property type="protein sequence ID" value="GGD01235.1"/>
    <property type="molecule type" value="Genomic_DNA"/>
</dbReference>
<dbReference type="RefSeq" id="WP_188159973.1">
    <property type="nucleotide sequence ID" value="NZ_BMGH01000001.1"/>
</dbReference>
<gene>
    <name evidence="11" type="ORF">GCM10011342_07800</name>
</gene>
<dbReference type="InterPro" id="IPR003439">
    <property type="entry name" value="ABC_transporter-like_ATP-bd"/>
</dbReference>
<evidence type="ECO:0000256" key="3">
    <source>
        <dbReference type="ARBA" id="ARBA00022741"/>
    </source>
</evidence>
<dbReference type="PANTHER" id="PTHR43394">
    <property type="entry name" value="ATP-DEPENDENT PERMEASE MDL1, MITOCHONDRIAL"/>
    <property type="match status" value="1"/>
</dbReference>
<comment type="subcellular location">
    <subcellularLocation>
        <location evidence="1">Cell membrane</location>
        <topology evidence="1">Multi-pass membrane protein</topology>
    </subcellularLocation>
</comment>
<dbReference type="SMART" id="SM00382">
    <property type="entry name" value="AAA"/>
    <property type="match status" value="1"/>
</dbReference>
<feature type="transmembrane region" description="Helical" evidence="8">
    <location>
        <begin position="163"/>
        <end position="179"/>
    </location>
</feature>
<comment type="function">
    <text evidence="7">Part of an ABC transporter complex. Transmembrane domains (TMD) form a pore in the inner membrane and the ATP-binding domain (NBD) is responsible for energy generation.</text>
</comment>
<feature type="transmembrane region" description="Helical" evidence="8">
    <location>
        <begin position="38"/>
        <end position="64"/>
    </location>
</feature>
<dbReference type="GO" id="GO:0005524">
    <property type="term" value="F:ATP binding"/>
    <property type="evidence" value="ECO:0007669"/>
    <property type="project" value="UniProtKB-KW"/>
</dbReference>
<evidence type="ECO:0000256" key="6">
    <source>
        <dbReference type="ARBA" id="ARBA00023136"/>
    </source>
</evidence>
<dbReference type="InterPro" id="IPR003593">
    <property type="entry name" value="AAA+_ATPase"/>
</dbReference>
<keyword evidence="12" id="KW-1185">Reference proteome</keyword>
<keyword evidence="5 8" id="KW-1133">Transmembrane helix</keyword>
<protein>
    <submittedName>
        <fullName evidence="11">Multidrug ABC transporter ATP-binding protein</fullName>
    </submittedName>
</protein>
<name>A0A8J2V4C0_9PROT</name>
<dbReference type="PROSITE" id="PS50929">
    <property type="entry name" value="ABC_TM1F"/>
    <property type="match status" value="1"/>
</dbReference>
<dbReference type="InterPro" id="IPR017871">
    <property type="entry name" value="ABC_transporter-like_CS"/>
</dbReference>
<evidence type="ECO:0000259" key="10">
    <source>
        <dbReference type="PROSITE" id="PS50929"/>
    </source>
</evidence>
<dbReference type="PROSITE" id="PS50893">
    <property type="entry name" value="ABC_TRANSPORTER_2"/>
    <property type="match status" value="1"/>
</dbReference>
<dbReference type="GO" id="GO:0015421">
    <property type="term" value="F:ABC-type oligopeptide transporter activity"/>
    <property type="evidence" value="ECO:0007669"/>
    <property type="project" value="TreeGrafter"/>
</dbReference>
<reference evidence="11" key="1">
    <citation type="journal article" date="2014" name="Int. J. Syst. Evol. Microbiol.">
        <title>Complete genome sequence of Corynebacterium casei LMG S-19264T (=DSM 44701T), isolated from a smear-ripened cheese.</title>
        <authorList>
            <consortium name="US DOE Joint Genome Institute (JGI-PGF)"/>
            <person name="Walter F."/>
            <person name="Albersmeier A."/>
            <person name="Kalinowski J."/>
            <person name="Ruckert C."/>
        </authorList>
    </citation>
    <scope>NUCLEOTIDE SEQUENCE</scope>
    <source>
        <strain evidence="11">CGMCC 1.12921</strain>
    </source>
</reference>
<evidence type="ECO:0000259" key="9">
    <source>
        <dbReference type="PROSITE" id="PS50893"/>
    </source>
</evidence>
<evidence type="ECO:0000256" key="2">
    <source>
        <dbReference type="ARBA" id="ARBA00022692"/>
    </source>
</evidence>
<sequence length="618" mass="67647">MWFRWFEKTVSPFPDEPQDMPPTGLLAFTWHYTKPFRWLLVGLALFSAGAAVVEVAIFNFLGSIVDWLAGTDPSALFAERGTELIVIGLVTMVVWPLFGLISDTILHNGLLGNYAMQIRWRAHRYMLRQSTHFFTDDFAGRLTTKVMQTALGVRDAVVKVTNLFVYVAVYFIGAVILFASADLRLAAPIMIWLVAYFATMRHFLPQLRDVAKEQADARSSLVGRIVDAYTNIQTVKMFSSGQNEEAYARDGMEIMLGTVYRQMRQVTGLSVTLSVINAALIATTLGLGLWLWSQGLVQAGALAVAGALLMRIQGMSHWFIFEVAGLFESIGSVQDGIETIARPIKVADIAEPKPFAVAGGAISFDKVGFHYGKGSGIIETLSLDIAPGEKVGLVGRSGAGKSTLVALLLRLYDVEKGRILIDGQDISQVRQDELRKAIAVVSQDTSLLHRSIYDNIAYGREDATMEMVENAARLAEAADFIPDLVDGKGRTGYDAHVGERGVKLSGGQRQRIAIARLILKNAPILILDEATSALDSEVELAIQTQLQQLMVGKTVLAIAHRLSTIAAMDRLVIIDRGRIVEQGSHRDLVERGGIYADLWAHQSGGFIGADEPIEEPAQ</sequence>
<dbReference type="Pfam" id="PF00005">
    <property type="entry name" value="ABC_tran"/>
    <property type="match status" value="1"/>
</dbReference>
<evidence type="ECO:0000256" key="1">
    <source>
        <dbReference type="ARBA" id="ARBA00004651"/>
    </source>
</evidence>
<dbReference type="Gene3D" id="1.20.1560.10">
    <property type="entry name" value="ABC transporter type 1, transmembrane domain"/>
    <property type="match status" value="1"/>
</dbReference>
<dbReference type="SUPFAM" id="SSF52540">
    <property type="entry name" value="P-loop containing nucleoside triphosphate hydrolases"/>
    <property type="match status" value="1"/>
</dbReference>
<feature type="domain" description="ABC transmembrane type-1" evidence="10">
    <location>
        <begin position="41"/>
        <end position="320"/>
    </location>
</feature>
<keyword evidence="4 11" id="KW-0067">ATP-binding</keyword>
<dbReference type="FunFam" id="3.40.50.300:FF:000218">
    <property type="entry name" value="Multidrug ABC transporter ATP-binding protein"/>
    <property type="match status" value="1"/>
</dbReference>
<dbReference type="Proteomes" id="UP000613582">
    <property type="component" value="Unassembled WGS sequence"/>
</dbReference>
<dbReference type="SUPFAM" id="SSF90123">
    <property type="entry name" value="ABC transporter transmembrane region"/>
    <property type="match status" value="1"/>
</dbReference>
<organism evidence="11 12">
    <name type="scientific">Aquisalinus flavus</name>
    <dbReference type="NCBI Taxonomy" id="1526572"/>
    <lineage>
        <taxon>Bacteria</taxon>
        <taxon>Pseudomonadati</taxon>
        <taxon>Pseudomonadota</taxon>
        <taxon>Alphaproteobacteria</taxon>
        <taxon>Parvularculales</taxon>
        <taxon>Parvularculaceae</taxon>
        <taxon>Aquisalinus</taxon>
    </lineage>
</organism>
<evidence type="ECO:0000256" key="4">
    <source>
        <dbReference type="ARBA" id="ARBA00022840"/>
    </source>
</evidence>
<dbReference type="InterPro" id="IPR027417">
    <property type="entry name" value="P-loop_NTPase"/>
</dbReference>
<keyword evidence="2 8" id="KW-0812">Transmembrane</keyword>
<dbReference type="GO" id="GO:0016887">
    <property type="term" value="F:ATP hydrolysis activity"/>
    <property type="evidence" value="ECO:0007669"/>
    <property type="project" value="InterPro"/>
</dbReference>
<dbReference type="Gene3D" id="3.40.50.300">
    <property type="entry name" value="P-loop containing nucleotide triphosphate hydrolases"/>
    <property type="match status" value="1"/>
</dbReference>
<dbReference type="FunFam" id="1.20.1560.10:FF:000070">
    <property type="entry name" value="Multidrug ABC transporter ATP-binding protein"/>
    <property type="match status" value="1"/>
</dbReference>
<evidence type="ECO:0000256" key="8">
    <source>
        <dbReference type="SAM" id="Phobius"/>
    </source>
</evidence>
<keyword evidence="6 8" id="KW-0472">Membrane</keyword>
<evidence type="ECO:0000256" key="5">
    <source>
        <dbReference type="ARBA" id="ARBA00022989"/>
    </source>
</evidence>
<reference evidence="11" key="2">
    <citation type="submission" date="2020-09" db="EMBL/GenBank/DDBJ databases">
        <authorList>
            <person name="Sun Q."/>
            <person name="Zhou Y."/>
        </authorList>
    </citation>
    <scope>NUCLEOTIDE SEQUENCE</scope>
    <source>
        <strain evidence="11">CGMCC 1.12921</strain>
    </source>
</reference>
<evidence type="ECO:0000313" key="12">
    <source>
        <dbReference type="Proteomes" id="UP000613582"/>
    </source>
</evidence>
<dbReference type="AlphaFoldDB" id="A0A8J2V4C0"/>
<feature type="transmembrane region" description="Helical" evidence="8">
    <location>
        <begin position="185"/>
        <end position="204"/>
    </location>
</feature>
<evidence type="ECO:0000256" key="7">
    <source>
        <dbReference type="ARBA" id="ARBA00024725"/>
    </source>
</evidence>
<feature type="transmembrane region" description="Helical" evidence="8">
    <location>
        <begin position="84"/>
        <end position="106"/>
    </location>
</feature>
<keyword evidence="3" id="KW-0547">Nucleotide-binding</keyword>
<comment type="caution">
    <text evidence="11">The sequence shown here is derived from an EMBL/GenBank/DDBJ whole genome shotgun (WGS) entry which is preliminary data.</text>
</comment>